<protein>
    <submittedName>
        <fullName evidence="1">Uncharacterized protein</fullName>
    </submittedName>
</protein>
<sequence>MQTSHPSDDRPAATPLLDLPARLGWQARYAWICFADPPYVILQATLIFPLCHPELFARDIVCDSFSLLDSLERPGAHWILTSTCGIADDAGLEAPIFVSHPYRQQIVWEVDLKGLAPALDDSLNDKDGFIRLTFERCQYEAELRALVCELRERAINPVPIEAMSETYGVEALQREYSHLAPFQVDELEPSIGGMALERLLDLDLDNLPDPSPLWSAGTLIEFGFFEVDDGHDLIRVNGAVPRPLSWPPRYFTRWEAWRAFHRWVDFIQRGFWLGHHGCVVPPRSEQNRFFLLQESHRALCHAAGRHLAEVVQRDYQEGETAPGVMVRYAECPLDVAERKN</sequence>
<dbReference type="EMBL" id="CP121472">
    <property type="protein sequence ID" value="WPL18963.1"/>
    <property type="molecule type" value="Genomic_DNA"/>
</dbReference>
<reference evidence="1 2" key="1">
    <citation type="journal article" date="2023" name="Microorganisms">
        <title>Thiorhodovibrio frisius and Trv. litoralis spp. nov., Two Novel Members from a Clade of Fastidious Purple Sulfur Bacteria That Exhibit Unique Red-Shifted Light-Harvesting Capabilities.</title>
        <authorList>
            <person name="Methner A."/>
            <person name="Kuzyk S.B."/>
            <person name="Petersen J."/>
            <person name="Bauer S."/>
            <person name="Brinkmann H."/>
            <person name="Sichau K."/>
            <person name="Wanner G."/>
            <person name="Wolf J."/>
            <person name="Neumann-Schaal M."/>
            <person name="Henke P."/>
            <person name="Tank M."/>
            <person name="Sproer C."/>
            <person name="Bunk B."/>
            <person name="Overmann J."/>
        </authorList>
    </citation>
    <scope>NUCLEOTIDE SEQUENCE [LARGE SCALE GENOMIC DNA]</scope>
    <source>
        <strain evidence="1 2">DSM 6702</strain>
    </source>
</reference>
<gene>
    <name evidence="1" type="ORF">Thiowin_04063</name>
</gene>
<evidence type="ECO:0000313" key="2">
    <source>
        <dbReference type="Proteomes" id="UP001432180"/>
    </source>
</evidence>
<proteinExistence type="predicted"/>
<evidence type="ECO:0000313" key="1">
    <source>
        <dbReference type="EMBL" id="WPL18963.1"/>
    </source>
</evidence>
<dbReference type="Proteomes" id="UP001432180">
    <property type="component" value="Chromosome"/>
</dbReference>
<organism evidence="1 2">
    <name type="scientific">Thiorhodovibrio winogradskyi</name>
    <dbReference type="NCBI Taxonomy" id="77007"/>
    <lineage>
        <taxon>Bacteria</taxon>
        <taxon>Pseudomonadati</taxon>
        <taxon>Pseudomonadota</taxon>
        <taxon>Gammaproteobacteria</taxon>
        <taxon>Chromatiales</taxon>
        <taxon>Chromatiaceae</taxon>
        <taxon>Thiorhodovibrio</taxon>
    </lineage>
</organism>
<keyword evidence="2" id="KW-1185">Reference proteome</keyword>
<dbReference type="RefSeq" id="WP_328984701.1">
    <property type="nucleotide sequence ID" value="NZ_CP121472.1"/>
</dbReference>
<accession>A0ABZ0SE99</accession>
<name>A0ABZ0SE99_9GAMM</name>